<evidence type="ECO:0000256" key="2">
    <source>
        <dbReference type="ARBA" id="ARBA00023125"/>
    </source>
</evidence>
<dbReference type="AlphaFoldDB" id="A0A1I3GX46"/>
<name>A0A1I3GX46_9ACTN</name>
<gene>
    <name evidence="5" type="ORF">SAMN05216275_102256</name>
</gene>
<keyword evidence="3" id="KW-0804">Transcription</keyword>
<dbReference type="InterPro" id="IPR011991">
    <property type="entry name" value="ArsR-like_HTH"/>
</dbReference>
<dbReference type="EMBL" id="FOQY01000002">
    <property type="protein sequence ID" value="SFI27961.1"/>
    <property type="molecule type" value="Genomic_DNA"/>
</dbReference>
<reference evidence="6" key="1">
    <citation type="submission" date="2016-10" db="EMBL/GenBank/DDBJ databases">
        <authorList>
            <person name="Varghese N."/>
            <person name="Submissions S."/>
        </authorList>
    </citation>
    <scope>NUCLEOTIDE SEQUENCE [LARGE SCALE GENOMIC DNA]</scope>
    <source>
        <strain evidence="6">CGMCC 4.2126</strain>
    </source>
</reference>
<evidence type="ECO:0000256" key="3">
    <source>
        <dbReference type="ARBA" id="ARBA00023163"/>
    </source>
</evidence>
<keyword evidence="1" id="KW-0805">Transcription regulation</keyword>
<dbReference type="InterPro" id="IPR000835">
    <property type="entry name" value="HTH_MarR-typ"/>
</dbReference>
<dbReference type="Pfam" id="PF12802">
    <property type="entry name" value="MarR_2"/>
    <property type="match status" value="1"/>
</dbReference>
<keyword evidence="6" id="KW-1185">Reference proteome</keyword>
<dbReference type="InterPro" id="IPR052362">
    <property type="entry name" value="HTH-GbsR_regulator"/>
</dbReference>
<evidence type="ECO:0000259" key="4">
    <source>
        <dbReference type="Pfam" id="PF12802"/>
    </source>
</evidence>
<evidence type="ECO:0000256" key="1">
    <source>
        <dbReference type="ARBA" id="ARBA00023015"/>
    </source>
</evidence>
<accession>A0A1I3GX46</accession>
<evidence type="ECO:0000313" key="6">
    <source>
        <dbReference type="Proteomes" id="UP000199111"/>
    </source>
</evidence>
<dbReference type="GO" id="GO:0003700">
    <property type="term" value="F:DNA-binding transcription factor activity"/>
    <property type="evidence" value="ECO:0007669"/>
    <property type="project" value="InterPro"/>
</dbReference>
<organism evidence="5 6">
    <name type="scientific">Streptosporangium canum</name>
    <dbReference type="NCBI Taxonomy" id="324952"/>
    <lineage>
        <taxon>Bacteria</taxon>
        <taxon>Bacillati</taxon>
        <taxon>Actinomycetota</taxon>
        <taxon>Actinomycetes</taxon>
        <taxon>Streptosporangiales</taxon>
        <taxon>Streptosporangiaceae</taxon>
        <taxon>Streptosporangium</taxon>
    </lineage>
</organism>
<proteinExistence type="predicted"/>
<dbReference type="PANTHER" id="PTHR38465">
    <property type="entry name" value="HTH-TYPE TRANSCRIPTIONAL REGULATOR MJ1563-RELATED"/>
    <property type="match status" value="1"/>
</dbReference>
<dbReference type="GeneID" id="96296596"/>
<feature type="domain" description="HTH marR-type" evidence="4">
    <location>
        <begin position="29"/>
        <end position="89"/>
    </location>
</feature>
<dbReference type="Proteomes" id="UP000199111">
    <property type="component" value="Unassembled WGS sequence"/>
</dbReference>
<dbReference type="RefSeq" id="WP_093885587.1">
    <property type="nucleotide sequence ID" value="NZ_FOQY01000002.1"/>
</dbReference>
<dbReference type="PANTHER" id="PTHR38465:SF2">
    <property type="entry name" value="HTH-TYPE TRANSCRIPTIONAL REGULATOR MMPR5"/>
    <property type="match status" value="1"/>
</dbReference>
<sequence length="165" mass="18557">MAETLDTGGDQETAATRFLERFAMIMSDSGYPRMAARVFAAILTSEEGRRTAAELAGQLRVGPPAISGAVKYLMRVGMITRERDPGQRRDHYRVDQSAWYKAALSSDEVYRRFEEGAHDGLAVFSPDTPAGARLEEIERFFAFLRSEVPRLMHKWQELNTVPKDG</sequence>
<keyword evidence="2" id="KW-0238">DNA-binding</keyword>
<evidence type="ECO:0000313" key="5">
    <source>
        <dbReference type="EMBL" id="SFI27961.1"/>
    </source>
</evidence>
<dbReference type="Gene3D" id="1.10.10.10">
    <property type="entry name" value="Winged helix-like DNA-binding domain superfamily/Winged helix DNA-binding domain"/>
    <property type="match status" value="1"/>
</dbReference>
<dbReference type="CDD" id="cd00090">
    <property type="entry name" value="HTH_ARSR"/>
    <property type="match status" value="1"/>
</dbReference>
<dbReference type="GO" id="GO:0003677">
    <property type="term" value="F:DNA binding"/>
    <property type="evidence" value="ECO:0007669"/>
    <property type="project" value="UniProtKB-KW"/>
</dbReference>
<dbReference type="InterPro" id="IPR036390">
    <property type="entry name" value="WH_DNA-bd_sf"/>
</dbReference>
<dbReference type="InterPro" id="IPR036388">
    <property type="entry name" value="WH-like_DNA-bd_sf"/>
</dbReference>
<protein>
    <submittedName>
        <fullName evidence="5">MarR family protein</fullName>
    </submittedName>
</protein>
<dbReference type="Gene3D" id="1.10.287.160">
    <property type="entry name" value="HR1 repeat"/>
    <property type="match status" value="1"/>
</dbReference>
<dbReference type="SUPFAM" id="SSF46785">
    <property type="entry name" value="Winged helix' DNA-binding domain"/>
    <property type="match status" value="1"/>
</dbReference>